<keyword evidence="1" id="KW-0808">Transferase</keyword>
<protein>
    <submittedName>
        <fullName evidence="1">Methylenetetrahydrofolate--tRNA-(Uracil-5-)-methyltransferase TrmFO</fullName>
    </submittedName>
</protein>
<dbReference type="EMBL" id="GBHO01036077">
    <property type="protein sequence ID" value="JAG07527.1"/>
    <property type="molecule type" value="Transcribed_RNA"/>
</dbReference>
<proteinExistence type="predicted"/>
<dbReference type="AlphaFoldDB" id="A0A0A9WGG1"/>
<organism evidence="1">
    <name type="scientific">Lygus hesperus</name>
    <name type="common">Western plant bug</name>
    <dbReference type="NCBI Taxonomy" id="30085"/>
    <lineage>
        <taxon>Eukaryota</taxon>
        <taxon>Metazoa</taxon>
        <taxon>Ecdysozoa</taxon>
        <taxon>Arthropoda</taxon>
        <taxon>Hexapoda</taxon>
        <taxon>Insecta</taxon>
        <taxon>Pterygota</taxon>
        <taxon>Neoptera</taxon>
        <taxon>Paraneoptera</taxon>
        <taxon>Hemiptera</taxon>
        <taxon>Heteroptera</taxon>
        <taxon>Panheteroptera</taxon>
        <taxon>Cimicomorpha</taxon>
        <taxon>Miridae</taxon>
        <taxon>Mirini</taxon>
        <taxon>Lygus</taxon>
    </lineage>
</organism>
<reference evidence="1" key="2">
    <citation type="submission" date="2014-07" db="EMBL/GenBank/DDBJ databases">
        <authorList>
            <person name="Hull J."/>
        </authorList>
    </citation>
    <scope>NUCLEOTIDE SEQUENCE</scope>
</reference>
<name>A0A0A9WGG1_LYGHE</name>
<evidence type="ECO:0000313" key="1">
    <source>
        <dbReference type="EMBL" id="JAG07527.1"/>
    </source>
</evidence>
<reference evidence="1" key="1">
    <citation type="journal article" date="2014" name="PLoS ONE">
        <title>Transcriptome-Based Identification of ABC Transporters in the Western Tarnished Plant Bug Lygus hesperus.</title>
        <authorList>
            <person name="Hull J.J."/>
            <person name="Chaney K."/>
            <person name="Geib S.M."/>
            <person name="Fabrick J.A."/>
            <person name="Brent C.S."/>
            <person name="Walsh D."/>
            <person name="Lavine L.C."/>
        </authorList>
    </citation>
    <scope>NUCLEOTIDE SEQUENCE</scope>
</reference>
<dbReference type="GO" id="GO:0032259">
    <property type="term" value="P:methylation"/>
    <property type="evidence" value="ECO:0007669"/>
    <property type="project" value="UniProtKB-KW"/>
</dbReference>
<dbReference type="GO" id="GO:0008168">
    <property type="term" value="F:methyltransferase activity"/>
    <property type="evidence" value="ECO:0007669"/>
    <property type="project" value="UniProtKB-KW"/>
</dbReference>
<feature type="non-terminal residue" evidence="1">
    <location>
        <position position="1"/>
    </location>
</feature>
<keyword evidence="1" id="KW-0489">Methyltransferase</keyword>
<sequence>VFDFYGDVQFIHHIEPKNMRFPVLIPTSIPVKSKHSKWKKTTDESMVNLPLRQYGFTKIQVNRITEHSCSKSTHAHPSMWFWNFFRCHYYFQKDFYRIHLQRFLNPL</sequence>
<gene>
    <name evidence="1" type="primary">trmFO_1</name>
    <name evidence="1" type="ORF">CM83_89363</name>
</gene>
<accession>A0A0A9WGG1</accession>